<dbReference type="EMBL" id="UYWW01007937">
    <property type="protein sequence ID" value="VDM15495.1"/>
    <property type="molecule type" value="Genomic_DNA"/>
</dbReference>
<evidence type="ECO:0000256" key="1">
    <source>
        <dbReference type="SAM" id="Phobius"/>
    </source>
</evidence>
<gene>
    <name evidence="2" type="ORF">WBA_LOCUS8881</name>
</gene>
<proteinExistence type="predicted"/>
<reference evidence="2 3" key="1">
    <citation type="submission" date="2018-11" db="EMBL/GenBank/DDBJ databases">
        <authorList>
            <consortium name="Pathogen Informatics"/>
        </authorList>
    </citation>
    <scope>NUCLEOTIDE SEQUENCE [LARGE SCALE GENOMIC DNA]</scope>
</reference>
<keyword evidence="3" id="KW-1185">Reference proteome</keyword>
<feature type="transmembrane region" description="Helical" evidence="1">
    <location>
        <begin position="6"/>
        <end position="29"/>
    </location>
</feature>
<dbReference type="Proteomes" id="UP000270924">
    <property type="component" value="Unassembled WGS sequence"/>
</dbReference>
<dbReference type="AlphaFoldDB" id="A0A3P7G288"/>
<organism evidence="2 3">
    <name type="scientific">Wuchereria bancrofti</name>
    <dbReference type="NCBI Taxonomy" id="6293"/>
    <lineage>
        <taxon>Eukaryota</taxon>
        <taxon>Metazoa</taxon>
        <taxon>Ecdysozoa</taxon>
        <taxon>Nematoda</taxon>
        <taxon>Chromadorea</taxon>
        <taxon>Rhabditida</taxon>
        <taxon>Spirurina</taxon>
        <taxon>Spiruromorpha</taxon>
        <taxon>Filarioidea</taxon>
        <taxon>Onchocercidae</taxon>
        <taxon>Wuchereria</taxon>
    </lineage>
</organism>
<keyword evidence="1" id="KW-0812">Transmembrane</keyword>
<keyword evidence="1" id="KW-0472">Membrane</keyword>
<sequence>MTIIYGMIINLFGCFFVFSVSGAAVNLMFPMSVGKGCKHICFIKLLSKLIACKIFDLVAILWKHGENIYFIVLSLLFPKTSFGAILASLTFFSLFLCTIGTKNVEMIIMSVYRAVIRIKFID</sequence>
<evidence type="ECO:0000313" key="2">
    <source>
        <dbReference type="EMBL" id="VDM15495.1"/>
    </source>
</evidence>
<keyword evidence="1" id="KW-1133">Transmembrane helix</keyword>
<evidence type="ECO:0000313" key="3">
    <source>
        <dbReference type="Proteomes" id="UP000270924"/>
    </source>
</evidence>
<feature type="transmembrane region" description="Helical" evidence="1">
    <location>
        <begin position="41"/>
        <end position="62"/>
    </location>
</feature>
<dbReference type="OrthoDB" id="5872181at2759"/>
<accession>A0A3P7G288</accession>
<dbReference type="InParanoid" id="A0A3P7G288"/>
<protein>
    <submittedName>
        <fullName evidence="2">Uncharacterized protein</fullName>
    </submittedName>
</protein>
<feature type="transmembrane region" description="Helical" evidence="1">
    <location>
        <begin position="68"/>
        <end position="99"/>
    </location>
</feature>
<name>A0A3P7G288_WUCBA</name>